<organism evidence="1 2">
    <name type="scientific">Nocardioides piscis</name>
    <dbReference type="NCBI Taxonomy" id="2714938"/>
    <lineage>
        <taxon>Bacteria</taxon>
        <taxon>Bacillati</taxon>
        <taxon>Actinomycetota</taxon>
        <taxon>Actinomycetes</taxon>
        <taxon>Propionibacteriales</taxon>
        <taxon>Nocardioidaceae</taxon>
        <taxon>Nocardioides</taxon>
    </lineage>
</organism>
<reference evidence="1 2" key="1">
    <citation type="submission" date="2020-03" db="EMBL/GenBank/DDBJ databases">
        <title>Nocardioides sp. nov., isolated from fish.</title>
        <authorList>
            <person name="Hyun D.-W."/>
            <person name="Bae J.-W."/>
        </authorList>
    </citation>
    <scope>NUCLEOTIDE SEQUENCE [LARGE SCALE GENOMIC DNA]</scope>
    <source>
        <strain evidence="1 2">HDW12A</strain>
    </source>
</reference>
<keyword evidence="1" id="KW-0808">Transferase</keyword>
<dbReference type="RefSeq" id="WP_166319811.1">
    <property type="nucleotide sequence ID" value="NZ_CP049866.1"/>
</dbReference>
<dbReference type="Proteomes" id="UP000502035">
    <property type="component" value="Chromosome"/>
</dbReference>
<dbReference type="EMBL" id="CP049866">
    <property type="protein sequence ID" value="QIK76402.1"/>
    <property type="molecule type" value="Genomic_DNA"/>
</dbReference>
<protein>
    <submittedName>
        <fullName evidence="1">4-amino-4-deoxy-L-arabinose transferase</fullName>
    </submittedName>
</protein>
<dbReference type="AlphaFoldDB" id="A0A6G7YHW7"/>
<evidence type="ECO:0000313" key="1">
    <source>
        <dbReference type="EMBL" id="QIK76402.1"/>
    </source>
</evidence>
<name>A0A6G7YHW7_9ACTN</name>
<proteinExistence type="predicted"/>
<dbReference type="InterPro" id="IPR027417">
    <property type="entry name" value="P-loop_NTPase"/>
</dbReference>
<dbReference type="GO" id="GO:0016740">
    <property type="term" value="F:transferase activity"/>
    <property type="evidence" value="ECO:0007669"/>
    <property type="project" value="UniProtKB-KW"/>
</dbReference>
<dbReference type="SUPFAM" id="SSF52540">
    <property type="entry name" value="P-loop containing nucleoside triphosphate hydrolases"/>
    <property type="match status" value="1"/>
</dbReference>
<dbReference type="KEGG" id="npi:G7071_14185"/>
<keyword evidence="2" id="KW-1185">Reference proteome</keyword>
<accession>A0A6G7YHW7</accession>
<evidence type="ECO:0000313" key="2">
    <source>
        <dbReference type="Proteomes" id="UP000502035"/>
    </source>
</evidence>
<gene>
    <name evidence="1" type="ORF">G7071_14185</name>
</gene>
<dbReference type="Gene3D" id="3.40.50.300">
    <property type="entry name" value="P-loop containing nucleotide triphosphate hydrolases"/>
    <property type="match status" value="1"/>
</dbReference>
<sequence>MRSDPASIAARVLASALARPATLGQGRLICIDGLAGSGKTTLAAAVRAQARCRVLHLDDFYPGWRGLDRVADQVGPLLHELASGRPGTYRRWDWDQDAFVEEVTVDPSPLLVIEGVGAGHRSWSDLITLLVWLDSTQATRLERGLDRDGAAVRDQWIQWQDDEQAMLAKEGTDRRADLVVDTND</sequence>